<dbReference type="Pfam" id="PF05116">
    <property type="entry name" value="S6PP"/>
    <property type="match status" value="1"/>
</dbReference>
<dbReference type="InterPro" id="IPR024197">
    <property type="entry name" value="TPP-like"/>
</dbReference>
<comment type="caution">
    <text evidence="2">The sequence shown here is derived from an EMBL/GenBank/DDBJ whole genome shotgun (WGS) entry which is preliminary data.</text>
</comment>
<sequence>MIFASDLDQTLIYSERSKGNVPAEEMEPVELYEGRHISFMTKRAIEKLQQLVTLTQFIPVTTRTPEQYHRVFGITDTFRPLYAIVSNGGTILENGQPDQEWNSIVRQAVKTHCAEQAEIFSLFDAIAAPHWVKSSRLCDELFYSIVVEREQLPIDAIEELKKQIAPLGWSYSLQGRKIYLVPEKVSKGAAIQYVKEKLQSGYVFAAGDSLLDESLLLAADYAIAPAHGELGRLKDANPHISFTKLTGASASEELLDIIIEQAGKRIAAGIV</sequence>
<dbReference type="RefSeq" id="WP_236339742.1">
    <property type="nucleotide sequence ID" value="NZ_CAKMMF010000006.1"/>
</dbReference>
<dbReference type="InterPro" id="IPR036412">
    <property type="entry name" value="HAD-like_sf"/>
</dbReference>
<dbReference type="InterPro" id="IPR006380">
    <property type="entry name" value="SPP-like_dom"/>
</dbReference>
<dbReference type="SUPFAM" id="SSF56784">
    <property type="entry name" value="HAD-like"/>
    <property type="match status" value="1"/>
</dbReference>
<dbReference type="InterPro" id="IPR023214">
    <property type="entry name" value="HAD_sf"/>
</dbReference>
<accession>A0ABM9C2V4</accession>
<proteinExistence type="predicted"/>
<dbReference type="Proteomes" id="UP000838686">
    <property type="component" value="Unassembled WGS sequence"/>
</dbReference>
<dbReference type="Gene3D" id="3.40.50.1000">
    <property type="entry name" value="HAD superfamily/HAD-like"/>
    <property type="match status" value="2"/>
</dbReference>
<reference evidence="2" key="1">
    <citation type="submission" date="2022-01" db="EMBL/GenBank/DDBJ databases">
        <authorList>
            <person name="Criscuolo A."/>
        </authorList>
    </citation>
    <scope>NUCLEOTIDE SEQUENCE</scope>
    <source>
        <strain evidence="2">CIP111893</strain>
    </source>
</reference>
<dbReference type="PIRSF" id="PIRSF030802">
    <property type="entry name" value="UCP030802"/>
    <property type="match status" value="1"/>
</dbReference>
<name>A0ABM9C2V4_9BACL</name>
<evidence type="ECO:0000259" key="1">
    <source>
        <dbReference type="Pfam" id="PF05116"/>
    </source>
</evidence>
<evidence type="ECO:0000313" key="3">
    <source>
        <dbReference type="Proteomes" id="UP000838686"/>
    </source>
</evidence>
<evidence type="ECO:0000313" key="2">
    <source>
        <dbReference type="EMBL" id="CAH1200454.1"/>
    </source>
</evidence>
<protein>
    <recommendedName>
        <fullName evidence="1">Sucrose phosphatase-like domain-containing protein</fullName>
    </recommendedName>
</protein>
<keyword evidence="3" id="KW-1185">Reference proteome</keyword>
<organism evidence="2 3">
    <name type="scientific">Paenibacillus plantiphilus</name>
    <dbReference type="NCBI Taxonomy" id="2905650"/>
    <lineage>
        <taxon>Bacteria</taxon>
        <taxon>Bacillati</taxon>
        <taxon>Bacillota</taxon>
        <taxon>Bacilli</taxon>
        <taxon>Bacillales</taxon>
        <taxon>Paenibacillaceae</taxon>
        <taxon>Paenibacillus</taxon>
    </lineage>
</organism>
<feature type="domain" description="Sucrose phosphatase-like" evidence="1">
    <location>
        <begin position="2"/>
        <end position="223"/>
    </location>
</feature>
<dbReference type="EMBL" id="CAKMMF010000006">
    <property type="protein sequence ID" value="CAH1200454.1"/>
    <property type="molecule type" value="Genomic_DNA"/>
</dbReference>
<gene>
    <name evidence="2" type="ORF">PAECIP111893_01384</name>
</gene>